<feature type="domain" description="RNA polymerase sigma-70 region 2" evidence="6">
    <location>
        <begin position="41"/>
        <end position="96"/>
    </location>
</feature>
<dbReference type="InterPro" id="IPR014284">
    <property type="entry name" value="RNA_pol_sigma-70_dom"/>
</dbReference>
<dbReference type="Pfam" id="PF08281">
    <property type="entry name" value="Sigma70_r4_2"/>
    <property type="match status" value="1"/>
</dbReference>
<evidence type="ECO:0000256" key="3">
    <source>
        <dbReference type="ARBA" id="ARBA00023082"/>
    </source>
</evidence>
<gene>
    <name evidence="8" type="primary">sigX</name>
    <name evidence="8" type="ORF">ElP_63800</name>
</gene>
<evidence type="ECO:0000256" key="5">
    <source>
        <dbReference type="ARBA" id="ARBA00023163"/>
    </source>
</evidence>
<dbReference type="GO" id="GO:0006352">
    <property type="term" value="P:DNA-templated transcription initiation"/>
    <property type="evidence" value="ECO:0007669"/>
    <property type="project" value="InterPro"/>
</dbReference>
<dbReference type="Gene3D" id="1.10.10.10">
    <property type="entry name" value="Winged helix-like DNA-binding domain superfamily/Winged helix DNA-binding domain"/>
    <property type="match status" value="1"/>
</dbReference>
<dbReference type="PANTHER" id="PTHR43133:SF8">
    <property type="entry name" value="RNA POLYMERASE SIGMA FACTOR HI_1459-RELATED"/>
    <property type="match status" value="1"/>
</dbReference>
<evidence type="ECO:0000259" key="7">
    <source>
        <dbReference type="Pfam" id="PF08281"/>
    </source>
</evidence>
<dbReference type="AlphaFoldDB" id="A0A518HC46"/>
<evidence type="ECO:0000256" key="4">
    <source>
        <dbReference type="ARBA" id="ARBA00023125"/>
    </source>
</evidence>
<keyword evidence="4" id="KW-0238">DNA-binding</keyword>
<evidence type="ECO:0000313" key="8">
    <source>
        <dbReference type="EMBL" id="QDV38425.1"/>
    </source>
</evidence>
<feature type="domain" description="RNA polymerase sigma factor 70 region 4 type 2" evidence="7">
    <location>
        <begin position="140"/>
        <end position="184"/>
    </location>
</feature>
<evidence type="ECO:0000313" key="9">
    <source>
        <dbReference type="Proteomes" id="UP000317835"/>
    </source>
</evidence>
<dbReference type="KEGG" id="tpla:ElP_63800"/>
<organism evidence="8 9">
    <name type="scientific">Tautonia plasticadhaerens</name>
    <dbReference type="NCBI Taxonomy" id="2527974"/>
    <lineage>
        <taxon>Bacteria</taxon>
        <taxon>Pseudomonadati</taxon>
        <taxon>Planctomycetota</taxon>
        <taxon>Planctomycetia</taxon>
        <taxon>Isosphaerales</taxon>
        <taxon>Isosphaeraceae</taxon>
        <taxon>Tautonia</taxon>
    </lineage>
</organism>
<sequence length="207" mass="22903">MGEAGDRDWVAELREGGPATDRALEELRVLFLSGLRRALSGRAAADGALIDDLAQEATLRVLDRLDSFRGESRFTTWATAIAVRVAMTELRRARWRDVSLGGMAPGAFPVGLEPVDREPEPERMAVRAEILDLLRRTLDAELTDRQRTALVSELQGLPPEEIARGLGINRNALYKLVHDARKKLKARLIDAGLSDDDVRYGFGMPSE</sequence>
<dbReference type="Pfam" id="PF04542">
    <property type="entry name" value="Sigma70_r2"/>
    <property type="match status" value="1"/>
</dbReference>
<dbReference type="SUPFAM" id="SSF88946">
    <property type="entry name" value="Sigma2 domain of RNA polymerase sigma factors"/>
    <property type="match status" value="1"/>
</dbReference>
<evidence type="ECO:0000256" key="1">
    <source>
        <dbReference type="ARBA" id="ARBA00010641"/>
    </source>
</evidence>
<dbReference type="InterPro" id="IPR036388">
    <property type="entry name" value="WH-like_DNA-bd_sf"/>
</dbReference>
<name>A0A518HC46_9BACT</name>
<reference evidence="8 9" key="1">
    <citation type="submission" date="2019-02" db="EMBL/GenBank/DDBJ databases">
        <title>Deep-cultivation of Planctomycetes and their phenomic and genomic characterization uncovers novel biology.</title>
        <authorList>
            <person name="Wiegand S."/>
            <person name="Jogler M."/>
            <person name="Boedeker C."/>
            <person name="Pinto D."/>
            <person name="Vollmers J."/>
            <person name="Rivas-Marin E."/>
            <person name="Kohn T."/>
            <person name="Peeters S.H."/>
            <person name="Heuer A."/>
            <person name="Rast P."/>
            <person name="Oberbeckmann S."/>
            <person name="Bunk B."/>
            <person name="Jeske O."/>
            <person name="Meyerdierks A."/>
            <person name="Storesund J.E."/>
            <person name="Kallscheuer N."/>
            <person name="Luecker S."/>
            <person name="Lage O.M."/>
            <person name="Pohl T."/>
            <person name="Merkel B.J."/>
            <person name="Hornburger P."/>
            <person name="Mueller R.-W."/>
            <person name="Bruemmer F."/>
            <person name="Labrenz M."/>
            <person name="Spormann A.M."/>
            <person name="Op den Camp H."/>
            <person name="Overmann J."/>
            <person name="Amann R."/>
            <person name="Jetten M.S.M."/>
            <person name="Mascher T."/>
            <person name="Medema M.H."/>
            <person name="Devos D.P."/>
            <person name="Kaster A.-K."/>
            <person name="Ovreas L."/>
            <person name="Rohde M."/>
            <person name="Galperin M.Y."/>
            <person name="Jogler C."/>
        </authorList>
    </citation>
    <scope>NUCLEOTIDE SEQUENCE [LARGE SCALE GENOMIC DNA]</scope>
    <source>
        <strain evidence="8 9">ElP</strain>
    </source>
</reference>
<evidence type="ECO:0000259" key="6">
    <source>
        <dbReference type="Pfam" id="PF04542"/>
    </source>
</evidence>
<dbReference type="InterPro" id="IPR013325">
    <property type="entry name" value="RNA_pol_sigma_r2"/>
</dbReference>
<dbReference type="NCBIfam" id="TIGR02937">
    <property type="entry name" value="sigma70-ECF"/>
    <property type="match status" value="1"/>
</dbReference>
<dbReference type="InterPro" id="IPR013324">
    <property type="entry name" value="RNA_pol_sigma_r3/r4-like"/>
</dbReference>
<accession>A0A518HC46</accession>
<dbReference type="InterPro" id="IPR039425">
    <property type="entry name" value="RNA_pol_sigma-70-like"/>
</dbReference>
<evidence type="ECO:0000256" key="2">
    <source>
        <dbReference type="ARBA" id="ARBA00023015"/>
    </source>
</evidence>
<keyword evidence="2" id="KW-0805">Transcription regulation</keyword>
<protein>
    <submittedName>
        <fullName evidence="8">RNA polymerase sigma factor SigX</fullName>
    </submittedName>
</protein>
<proteinExistence type="inferred from homology"/>
<dbReference type="PANTHER" id="PTHR43133">
    <property type="entry name" value="RNA POLYMERASE ECF-TYPE SIGMA FACTO"/>
    <property type="match status" value="1"/>
</dbReference>
<dbReference type="RefSeq" id="WP_145276900.1">
    <property type="nucleotide sequence ID" value="NZ_CP036426.1"/>
</dbReference>
<keyword evidence="9" id="KW-1185">Reference proteome</keyword>
<dbReference type="GO" id="GO:0003677">
    <property type="term" value="F:DNA binding"/>
    <property type="evidence" value="ECO:0007669"/>
    <property type="project" value="UniProtKB-KW"/>
</dbReference>
<dbReference type="InterPro" id="IPR007627">
    <property type="entry name" value="RNA_pol_sigma70_r2"/>
</dbReference>
<dbReference type="InterPro" id="IPR013249">
    <property type="entry name" value="RNA_pol_sigma70_r4_t2"/>
</dbReference>
<dbReference type="GO" id="GO:0016987">
    <property type="term" value="F:sigma factor activity"/>
    <property type="evidence" value="ECO:0007669"/>
    <property type="project" value="UniProtKB-KW"/>
</dbReference>
<dbReference type="Proteomes" id="UP000317835">
    <property type="component" value="Chromosome"/>
</dbReference>
<dbReference type="Gene3D" id="1.10.1740.10">
    <property type="match status" value="1"/>
</dbReference>
<dbReference type="OrthoDB" id="9780326at2"/>
<keyword evidence="5" id="KW-0804">Transcription</keyword>
<dbReference type="EMBL" id="CP036426">
    <property type="protein sequence ID" value="QDV38425.1"/>
    <property type="molecule type" value="Genomic_DNA"/>
</dbReference>
<comment type="similarity">
    <text evidence="1">Belongs to the sigma-70 factor family. ECF subfamily.</text>
</comment>
<keyword evidence="3" id="KW-0731">Sigma factor</keyword>
<dbReference type="SUPFAM" id="SSF88659">
    <property type="entry name" value="Sigma3 and sigma4 domains of RNA polymerase sigma factors"/>
    <property type="match status" value="1"/>
</dbReference>